<evidence type="ECO:0000313" key="1">
    <source>
        <dbReference type="EMBL" id="CAD7656044.1"/>
    </source>
</evidence>
<protein>
    <submittedName>
        <fullName evidence="1">Uncharacterized protein</fullName>
    </submittedName>
</protein>
<gene>
    <name evidence="1" type="ORF">ONB1V03_LOCUS12684</name>
</gene>
<dbReference type="AlphaFoldDB" id="A0A7R9M9Q5"/>
<organism evidence="1">
    <name type="scientific">Oppiella nova</name>
    <dbReference type="NCBI Taxonomy" id="334625"/>
    <lineage>
        <taxon>Eukaryota</taxon>
        <taxon>Metazoa</taxon>
        <taxon>Ecdysozoa</taxon>
        <taxon>Arthropoda</taxon>
        <taxon>Chelicerata</taxon>
        <taxon>Arachnida</taxon>
        <taxon>Acari</taxon>
        <taxon>Acariformes</taxon>
        <taxon>Sarcoptiformes</taxon>
        <taxon>Oribatida</taxon>
        <taxon>Brachypylina</taxon>
        <taxon>Oppioidea</taxon>
        <taxon>Oppiidae</taxon>
        <taxon>Oppiella</taxon>
    </lineage>
</organism>
<dbReference type="EMBL" id="CAJPVJ010010454">
    <property type="protein sequence ID" value="CAG2173231.1"/>
    <property type="molecule type" value="Genomic_DNA"/>
</dbReference>
<sequence>MPLGPKCSAKHFVNMSRALLAIHTYGSKSGDTRDSALTPSAFCLESDSHFLTTDWILWSSLPVMTTFAPKDDNFRAIPSPIPEDEPKV</sequence>
<evidence type="ECO:0000313" key="2">
    <source>
        <dbReference type="Proteomes" id="UP000728032"/>
    </source>
</evidence>
<reference evidence="1" key="1">
    <citation type="submission" date="2020-11" db="EMBL/GenBank/DDBJ databases">
        <authorList>
            <person name="Tran Van P."/>
        </authorList>
    </citation>
    <scope>NUCLEOTIDE SEQUENCE</scope>
</reference>
<name>A0A7R9M9Q5_9ACAR</name>
<keyword evidence="2" id="KW-1185">Reference proteome</keyword>
<dbReference type="Proteomes" id="UP000728032">
    <property type="component" value="Unassembled WGS sequence"/>
</dbReference>
<accession>A0A7R9M9Q5</accession>
<dbReference type="EMBL" id="OC925279">
    <property type="protein sequence ID" value="CAD7656044.1"/>
    <property type="molecule type" value="Genomic_DNA"/>
</dbReference>
<proteinExistence type="predicted"/>